<dbReference type="SUPFAM" id="SSF52467">
    <property type="entry name" value="DHS-like NAD/FAD-binding domain"/>
    <property type="match status" value="1"/>
</dbReference>
<feature type="transmembrane region" description="Helical" evidence="17">
    <location>
        <begin position="59"/>
        <end position="79"/>
    </location>
</feature>
<keyword evidence="11 16" id="KW-1278">Translocase</keyword>
<dbReference type="PANTHER" id="PTHR44758:SF1">
    <property type="entry name" value="NAD(P) TRANSHYDROGENASE SUBUNIT BETA"/>
    <property type="match status" value="1"/>
</dbReference>
<evidence type="ECO:0000256" key="7">
    <source>
        <dbReference type="ARBA" id="ARBA00022475"/>
    </source>
</evidence>
<evidence type="ECO:0000256" key="10">
    <source>
        <dbReference type="ARBA" id="ARBA00022857"/>
    </source>
</evidence>
<evidence type="ECO:0000256" key="17">
    <source>
        <dbReference type="SAM" id="Phobius"/>
    </source>
</evidence>
<reference evidence="19" key="1">
    <citation type="submission" date="2020-10" db="EMBL/GenBank/DDBJ databases">
        <title>Phylogeny of dyella-like bacteria.</title>
        <authorList>
            <person name="Fu J."/>
        </authorList>
    </citation>
    <scope>NUCLEOTIDE SEQUENCE</scope>
    <source>
        <strain evidence="19">DHOC52</strain>
    </source>
</reference>
<evidence type="ECO:0000256" key="1">
    <source>
        <dbReference type="ARBA" id="ARBA00003943"/>
    </source>
</evidence>
<evidence type="ECO:0000256" key="2">
    <source>
        <dbReference type="ARBA" id="ARBA00004429"/>
    </source>
</evidence>
<evidence type="ECO:0000256" key="6">
    <source>
        <dbReference type="ARBA" id="ARBA00014581"/>
    </source>
</evidence>
<evidence type="ECO:0000256" key="12">
    <source>
        <dbReference type="ARBA" id="ARBA00022989"/>
    </source>
</evidence>
<dbReference type="EMBL" id="JADIKE010000032">
    <property type="protein sequence ID" value="MBM7125304.1"/>
    <property type="molecule type" value="Genomic_DNA"/>
</dbReference>
<evidence type="ECO:0000256" key="9">
    <source>
        <dbReference type="ARBA" id="ARBA00022692"/>
    </source>
</evidence>
<comment type="catalytic activity">
    <reaction evidence="15 16">
        <text>NAD(+) + NADPH + H(+)(in) = NADH + NADP(+) + H(+)(out)</text>
        <dbReference type="Rhea" id="RHEA:47992"/>
        <dbReference type="ChEBI" id="CHEBI:15378"/>
        <dbReference type="ChEBI" id="CHEBI:57540"/>
        <dbReference type="ChEBI" id="CHEBI:57783"/>
        <dbReference type="ChEBI" id="CHEBI:57945"/>
        <dbReference type="ChEBI" id="CHEBI:58349"/>
        <dbReference type="EC" id="7.1.1.1"/>
    </reaction>
</comment>
<comment type="similarity">
    <text evidence="3 16">Belongs to the PNT beta subunit family.</text>
</comment>
<feature type="transmembrane region" description="Helical" evidence="17">
    <location>
        <begin position="86"/>
        <end position="107"/>
    </location>
</feature>
<evidence type="ECO:0000256" key="16">
    <source>
        <dbReference type="PIRNR" id="PIRNR000204"/>
    </source>
</evidence>
<proteinExistence type="inferred from homology"/>
<protein>
    <recommendedName>
        <fullName evidence="6 16">NAD(P) transhydrogenase subunit beta</fullName>
        <ecNumber evidence="5 16">7.1.1.1</ecNumber>
    </recommendedName>
    <alternativeName>
        <fullName evidence="16">Nicotinamide nucleotide transhydrogenase subunit beta</fullName>
    </alternativeName>
</protein>
<feature type="domain" description="NADP transhydrogenase beta-like" evidence="18">
    <location>
        <begin position="6"/>
        <end position="454"/>
    </location>
</feature>
<dbReference type="InterPro" id="IPR029035">
    <property type="entry name" value="DHS-like_NAD/FAD-binding_dom"/>
</dbReference>
<comment type="function">
    <text evidence="1 16">The transhydrogenation between NADH and NADP is coupled to respiration and ATP hydrolysis and functions as a proton pump across the membrane.</text>
</comment>
<gene>
    <name evidence="19" type="ORF">ISP19_07895</name>
</gene>
<feature type="transmembrane region" description="Helical" evidence="17">
    <location>
        <begin position="159"/>
        <end position="177"/>
    </location>
</feature>
<evidence type="ECO:0000256" key="15">
    <source>
        <dbReference type="ARBA" id="ARBA00048202"/>
    </source>
</evidence>
<dbReference type="Pfam" id="PF02233">
    <property type="entry name" value="PNTB"/>
    <property type="match status" value="1"/>
</dbReference>
<evidence type="ECO:0000256" key="11">
    <source>
        <dbReference type="ARBA" id="ARBA00022967"/>
    </source>
</evidence>
<feature type="transmembrane region" description="Helical" evidence="17">
    <location>
        <begin position="234"/>
        <end position="253"/>
    </location>
</feature>
<keyword evidence="13 16" id="KW-0520">NAD</keyword>
<dbReference type="InterPro" id="IPR034300">
    <property type="entry name" value="PNTB-like"/>
</dbReference>
<feature type="transmembrane region" description="Helical" evidence="17">
    <location>
        <begin position="6"/>
        <end position="23"/>
    </location>
</feature>
<dbReference type="PANTHER" id="PTHR44758">
    <property type="entry name" value="NAD(P) TRANSHYDROGENASE SUBUNIT BETA"/>
    <property type="match status" value="1"/>
</dbReference>
<evidence type="ECO:0000256" key="13">
    <source>
        <dbReference type="ARBA" id="ARBA00023027"/>
    </source>
</evidence>
<dbReference type="EC" id="7.1.1.1" evidence="5 16"/>
<keyword evidence="20" id="KW-1185">Reference proteome</keyword>
<feature type="transmembrane region" description="Helical" evidence="17">
    <location>
        <begin position="210"/>
        <end position="228"/>
    </location>
</feature>
<dbReference type="Proteomes" id="UP001430149">
    <property type="component" value="Unassembled WGS sequence"/>
</dbReference>
<evidence type="ECO:0000256" key="4">
    <source>
        <dbReference type="ARBA" id="ARBA00011870"/>
    </source>
</evidence>
<sequence>MNSLIETAYLAASVMFIFALRSLGRPETARRGMHLAAAGMAIAIVATLLQQRIVSYEWIAVGSAIGAIAGYPLGMWVPMTAMPQRIALSHAFGAMAATLVGVGEYWHSLHTGTLQTFQVGALGFEVLLGSLTVTGSLMAFGKLQEVLPGRPITFRGQNVMNLSILAAGFAALVWVIVAPTAESAFFGMVGIGLAVGILMVLPIGGADMPVVVSLLNSYAGLASCATGFATDNNILIIVGALDGASGLILSIIMSKAMNRSFANVLFGAFGSTPEASAQSAAGGEMSAVAPDDAALRLAFAKQVVVVPGYGLAVAQAQHQARELGEEIEKRGGEVRYAIHPVAGRMPGHMNVLLAEAGVPYNKLIEMDDINEKFPETDVALVVGANDVVNPAARTNPASPIYGMPILKVSDAKSTIVLKRGRGTGFSGVENDLFFAPKTSMLFGDAKQSLTNLVTEVKAA</sequence>
<name>A0ABS2K2E6_9GAMM</name>
<evidence type="ECO:0000256" key="8">
    <source>
        <dbReference type="ARBA" id="ARBA00022519"/>
    </source>
</evidence>
<organism evidence="19 20">
    <name type="scientific">Dyella flava</name>
    <dbReference type="NCBI Taxonomy" id="1920170"/>
    <lineage>
        <taxon>Bacteria</taxon>
        <taxon>Pseudomonadati</taxon>
        <taxon>Pseudomonadota</taxon>
        <taxon>Gammaproteobacteria</taxon>
        <taxon>Lysobacterales</taxon>
        <taxon>Rhodanobacteraceae</taxon>
        <taxon>Dyella</taxon>
    </lineage>
</organism>
<dbReference type="PIRSF" id="PIRSF000204">
    <property type="entry name" value="PNTB"/>
    <property type="match status" value="1"/>
</dbReference>
<comment type="subunit">
    <text evidence="4">Heterodimer of an alpha and a beta chain.</text>
</comment>
<keyword evidence="12 17" id="KW-1133">Transmembrane helix</keyword>
<evidence type="ECO:0000313" key="19">
    <source>
        <dbReference type="EMBL" id="MBM7125304.1"/>
    </source>
</evidence>
<keyword evidence="9 17" id="KW-0812">Transmembrane</keyword>
<dbReference type="RefSeq" id="WP_204680829.1">
    <property type="nucleotide sequence ID" value="NZ_BSNR01000010.1"/>
</dbReference>
<feature type="transmembrane region" description="Helical" evidence="17">
    <location>
        <begin position="119"/>
        <end position="139"/>
    </location>
</feature>
<evidence type="ECO:0000256" key="5">
    <source>
        <dbReference type="ARBA" id="ARBA00012943"/>
    </source>
</evidence>
<keyword evidence="7 16" id="KW-1003">Cell membrane</keyword>
<evidence type="ECO:0000256" key="3">
    <source>
        <dbReference type="ARBA" id="ARBA00007919"/>
    </source>
</evidence>
<evidence type="ECO:0000259" key="18">
    <source>
        <dbReference type="Pfam" id="PF02233"/>
    </source>
</evidence>
<feature type="transmembrane region" description="Helical" evidence="17">
    <location>
        <begin position="35"/>
        <end position="53"/>
    </location>
</feature>
<keyword evidence="8 16" id="KW-0997">Cell inner membrane</keyword>
<keyword evidence="10 16" id="KW-0521">NADP</keyword>
<evidence type="ECO:0000256" key="14">
    <source>
        <dbReference type="ARBA" id="ARBA00023136"/>
    </source>
</evidence>
<dbReference type="InterPro" id="IPR012136">
    <property type="entry name" value="NADH_DH_b"/>
</dbReference>
<accession>A0ABS2K2E6</accession>
<comment type="subcellular location">
    <subcellularLocation>
        <location evidence="2">Cell inner membrane</location>
        <topology evidence="2">Multi-pass membrane protein</topology>
    </subcellularLocation>
</comment>
<dbReference type="Gene3D" id="3.40.50.1220">
    <property type="entry name" value="TPP-binding domain"/>
    <property type="match status" value="1"/>
</dbReference>
<comment type="caution">
    <text evidence="19">The sequence shown here is derived from an EMBL/GenBank/DDBJ whole genome shotgun (WGS) entry which is preliminary data.</text>
</comment>
<evidence type="ECO:0000313" key="20">
    <source>
        <dbReference type="Proteomes" id="UP001430149"/>
    </source>
</evidence>
<keyword evidence="14 16" id="KW-0472">Membrane</keyword>
<feature type="transmembrane region" description="Helical" evidence="17">
    <location>
        <begin position="183"/>
        <end position="203"/>
    </location>
</feature>